<organism evidence="19 20">
    <name type="scientific">Paracoccus caeni</name>
    <dbReference type="NCBI Taxonomy" id="657651"/>
    <lineage>
        <taxon>Bacteria</taxon>
        <taxon>Pseudomonadati</taxon>
        <taxon>Pseudomonadota</taxon>
        <taxon>Alphaproteobacteria</taxon>
        <taxon>Rhodobacterales</taxon>
        <taxon>Paracoccaceae</taxon>
        <taxon>Paracoccus</taxon>
    </lineage>
</organism>
<sequence length="705" mass="76514">MPLDRTDSKGAPSPHAAFRAMLLGCSTLALLIPAAALAQQTASEGEPVILDTITLSGTDDDANSIVASQVSSGSKMTTDIMETAASVSVITSKEIRQRGAQTVEQVLQYSAAVTTDHYGADDRFDFFKIRGFDAHTYRDGLSLGRPFGAAREEAYAFERVEVLKGANSTAFGVSDPGGSVNYITKRPKDLRFGEVYASGGSNNRAEVGFDFGDNLTADKTLSYRLTGLYRDADGEYDYSRDDESFLMGGLTWRPDDATSLTIVADYLDRDAVPGSGGHPVGSDFDQNRFFGEPEYNYRGTTRSTVSAMFDHDFGGGLSFSSTARYSDQDTDFGYVYISGTPTDGSTIAERAYFGNESSAEVFTADARLQYETRFGNFDSRSLLGIEYRDSDATNASFWGPAPGIDWTNPIYTGRPDSVPMIGNNRTEQRTKSIYLQQDLTYDRLIASIGLRNDWIDTTQTNLMAGTSESGDISETTSRLGLTYRITPDLSVYGSYAESVVPASGLTVDPERGDQLEFGVKYRPANGNTLLTAAVYDLTKSDITRTDPVTNLPSTIGEVRVRGIDLEAKAELSSSISLTAGYSYLDSKIVENGTAGNVGNRLSFVPEHTASVWLNYTLAGQGARGDMSFGLGGRYTGSYYFDDANTTESGSNFIVDAAYSYQIQENTSLAINVSNLFDRKHVSYGGFGADFYNPGRSVSATLRRTW</sequence>
<comment type="similarity">
    <text evidence="2 14 15">Belongs to the TonB-dependent receptor family.</text>
</comment>
<keyword evidence="12 19" id="KW-0675">Receptor</keyword>
<keyword evidence="13 14" id="KW-0998">Cell outer membrane</keyword>
<dbReference type="SUPFAM" id="SSF56935">
    <property type="entry name" value="Porins"/>
    <property type="match status" value="1"/>
</dbReference>
<dbReference type="GO" id="GO:0009279">
    <property type="term" value="C:cell outer membrane"/>
    <property type="evidence" value="ECO:0007669"/>
    <property type="project" value="UniProtKB-SubCell"/>
</dbReference>
<keyword evidence="11 14" id="KW-0472">Membrane</keyword>
<dbReference type="RefSeq" id="WP_200687093.1">
    <property type="nucleotide sequence ID" value="NZ_JAEPRQ010000004.1"/>
</dbReference>
<dbReference type="PANTHER" id="PTHR32552:SF68">
    <property type="entry name" value="FERRICHROME OUTER MEMBRANE TRANSPORTER_PHAGE RECEPTOR"/>
    <property type="match status" value="1"/>
</dbReference>
<comment type="caution">
    <text evidence="19">The sequence shown here is derived from an EMBL/GenBank/DDBJ whole genome shotgun (WGS) entry which is preliminary data.</text>
</comment>
<evidence type="ECO:0000256" key="15">
    <source>
        <dbReference type="RuleBase" id="RU003357"/>
    </source>
</evidence>
<dbReference type="CDD" id="cd01347">
    <property type="entry name" value="ligand_gated_channel"/>
    <property type="match status" value="1"/>
</dbReference>
<keyword evidence="20" id="KW-1185">Reference proteome</keyword>
<dbReference type="Gene3D" id="2.40.170.20">
    <property type="entry name" value="TonB-dependent receptor, beta-barrel domain"/>
    <property type="match status" value="1"/>
</dbReference>
<feature type="domain" description="TonB-dependent receptor plug" evidence="18">
    <location>
        <begin position="80"/>
        <end position="178"/>
    </location>
</feature>
<evidence type="ECO:0000256" key="5">
    <source>
        <dbReference type="ARBA" id="ARBA00022496"/>
    </source>
</evidence>
<dbReference type="InterPro" id="IPR036942">
    <property type="entry name" value="Beta-barrel_TonB_sf"/>
</dbReference>
<evidence type="ECO:0000256" key="6">
    <source>
        <dbReference type="ARBA" id="ARBA00022692"/>
    </source>
</evidence>
<evidence type="ECO:0000259" key="18">
    <source>
        <dbReference type="Pfam" id="PF07715"/>
    </source>
</evidence>
<evidence type="ECO:0000256" key="2">
    <source>
        <dbReference type="ARBA" id="ARBA00009810"/>
    </source>
</evidence>
<keyword evidence="8" id="KW-0408">Iron</keyword>
<evidence type="ECO:0000256" key="4">
    <source>
        <dbReference type="ARBA" id="ARBA00022452"/>
    </source>
</evidence>
<dbReference type="InterPro" id="IPR037066">
    <property type="entry name" value="Plug_dom_sf"/>
</dbReference>
<dbReference type="EMBL" id="JAEPRQ010000004">
    <property type="protein sequence ID" value="MBK4216820.1"/>
    <property type="molecule type" value="Genomic_DNA"/>
</dbReference>
<dbReference type="Pfam" id="PF07715">
    <property type="entry name" value="Plug"/>
    <property type="match status" value="1"/>
</dbReference>
<keyword evidence="3 14" id="KW-0813">Transport</keyword>
<dbReference type="PANTHER" id="PTHR32552">
    <property type="entry name" value="FERRICHROME IRON RECEPTOR-RELATED"/>
    <property type="match status" value="1"/>
</dbReference>
<comment type="subcellular location">
    <subcellularLocation>
        <location evidence="1 14">Cell outer membrane</location>
        <topology evidence="1 14">Multi-pass membrane protein</topology>
    </subcellularLocation>
</comment>
<evidence type="ECO:0000256" key="16">
    <source>
        <dbReference type="SAM" id="SignalP"/>
    </source>
</evidence>
<feature type="domain" description="TonB-dependent receptor-like beta-barrel" evidence="17">
    <location>
        <begin position="252"/>
        <end position="675"/>
    </location>
</feature>
<name>A0A934SG61_9RHOB</name>
<evidence type="ECO:0000259" key="17">
    <source>
        <dbReference type="Pfam" id="PF00593"/>
    </source>
</evidence>
<evidence type="ECO:0000256" key="7">
    <source>
        <dbReference type="ARBA" id="ARBA00022729"/>
    </source>
</evidence>
<dbReference type="Pfam" id="PF00593">
    <property type="entry name" value="TonB_dep_Rec_b-barrel"/>
    <property type="match status" value="1"/>
</dbReference>
<keyword evidence="5" id="KW-0410">Iron transport</keyword>
<protein>
    <submittedName>
        <fullName evidence="19">TonB-dependent siderophore receptor</fullName>
    </submittedName>
</protein>
<evidence type="ECO:0000256" key="14">
    <source>
        <dbReference type="PROSITE-ProRule" id="PRU01360"/>
    </source>
</evidence>
<feature type="chain" id="PRO_5037366234" evidence="16">
    <location>
        <begin position="39"/>
        <end position="705"/>
    </location>
</feature>
<evidence type="ECO:0000256" key="12">
    <source>
        <dbReference type="ARBA" id="ARBA00023170"/>
    </source>
</evidence>
<evidence type="ECO:0000256" key="1">
    <source>
        <dbReference type="ARBA" id="ARBA00004571"/>
    </source>
</evidence>
<feature type="signal peptide" evidence="16">
    <location>
        <begin position="1"/>
        <end position="38"/>
    </location>
</feature>
<reference evidence="19" key="1">
    <citation type="submission" date="2021-01" db="EMBL/GenBank/DDBJ databases">
        <title>Paracoccus amoyensis sp. nov., isolated from the surface seawater along the coast of Xiamen Island, China.</title>
        <authorList>
            <person name="Lyu L."/>
        </authorList>
    </citation>
    <scope>NUCLEOTIDE SEQUENCE</scope>
    <source>
        <strain evidence="19">MJ17</strain>
    </source>
</reference>
<evidence type="ECO:0000256" key="9">
    <source>
        <dbReference type="ARBA" id="ARBA00023065"/>
    </source>
</evidence>
<keyword evidence="7 16" id="KW-0732">Signal</keyword>
<dbReference type="GO" id="GO:0015891">
    <property type="term" value="P:siderophore transport"/>
    <property type="evidence" value="ECO:0007669"/>
    <property type="project" value="InterPro"/>
</dbReference>
<keyword evidence="9" id="KW-0406">Ion transport</keyword>
<dbReference type="GO" id="GO:0038023">
    <property type="term" value="F:signaling receptor activity"/>
    <property type="evidence" value="ECO:0007669"/>
    <property type="project" value="InterPro"/>
</dbReference>
<evidence type="ECO:0000256" key="11">
    <source>
        <dbReference type="ARBA" id="ARBA00023136"/>
    </source>
</evidence>
<keyword evidence="10 15" id="KW-0798">TonB box</keyword>
<evidence type="ECO:0000256" key="10">
    <source>
        <dbReference type="ARBA" id="ARBA00023077"/>
    </source>
</evidence>
<dbReference type="InterPro" id="IPR010105">
    <property type="entry name" value="TonB_sidphr_rcpt"/>
</dbReference>
<proteinExistence type="inferred from homology"/>
<keyword evidence="6 14" id="KW-0812">Transmembrane</keyword>
<accession>A0A934SG61</accession>
<keyword evidence="4 14" id="KW-1134">Transmembrane beta strand</keyword>
<dbReference type="InterPro" id="IPR012910">
    <property type="entry name" value="Plug_dom"/>
</dbReference>
<dbReference type="Proteomes" id="UP000640485">
    <property type="component" value="Unassembled WGS sequence"/>
</dbReference>
<evidence type="ECO:0000256" key="8">
    <source>
        <dbReference type="ARBA" id="ARBA00023004"/>
    </source>
</evidence>
<dbReference type="NCBIfam" id="TIGR01783">
    <property type="entry name" value="TonB-siderophor"/>
    <property type="match status" value="1"/>
</dbReference>
<dbReference type="AlphaFoldDB" id="A0A934SG61"/>
<evidence type="ECO:0000256" key="3">
    <source>
        <dbReference type="ARBA" id="ARBA00022448"/>
    </source>
</evidence>
<dbReference type="GO" id="GO:0015344">
    <property type="term" value="F:siderophore uptake transmembrane transporter activity"/>
    <property type="evidence" value="ECO:0007669"/>
    <property type="project" value="TreeGrafter"/>
</dbReference>
<evidence type="ECO:0000313" key="19">
    <source>
        <dbReference type="EMBL" id="MBK4216820.1"/>
    </source>
</evidence>
<gene>
    <name evidence="19" type="ORF">JJJ17_12855</name>
</gene>
<evidence type="ECO:0000256" key="13">
    <source>
        <dbReference type="ARBA" id="ARBA00023237"/>
    </source>
</evidence>
<dbReference type="Gene3D" id="2.170.130.10">
    <property type="entry name" value="TonB-dependent receptor, plug domain"/>
    <property type="match status" value="1"/>
</dbReference>
<evidence type="ECO:0000313" key="20">
    <source>
        <dbReference type="Proteomes" id="UP000640485"/>
    </source>
</evidence>
<dbReference type="InterPro" id="IPR000531">
    <property type="entry name" value="Beta-barrel_TonB"/>
</dbReference>
<dbReference type="InterPro" id="IPR039426">
    <property type="entry name" value="TonB-dep_rcpt-like"/>
</dbReference>
<dbReference type="PROSITE" id="PS52016">
    <property type="entry name" value="TONB_DEPENDENT_REC_3"/>
    <property type="match status" value="1"/>
</dbReference>